<proteinExistence type="predicted"/>
<dbReference type="Proteomes" id="UP000078316">
    <property type="component" value="Unassembled WGS sequence"/>
</dbReference>
<organism evidence="1 2">
    <name type="scientific">Methylobacterium platani</name>
    <dbReference type="NCBI Taxonomy" id="427683"/>
    <lineage>
        <taxon>Bacteria</taxon>
        <taxon>Pseudomonadati</taxon>
        <taxon>Pseudomonadota</taxon>
        <taxon>Alphaproteobacteria</taxon>
        <taxon>Hyphomicrobiales</taxon>
        <taxon>Methylobacteriaceae</taxon>
        <taxon>Methylobacterium</taxon>
    </lineage>
</organism>
<sequence>MADAALLDLLHHLTWQPPAIVGPAPVAMGRGAADESYNRFLAESEASAAAWREEGLKVRAALWQMTGTESGRPDLQALTAVIDGYERHLRSEARRLRRMERWGEQDVASARPGDQDLVRGNVARLMALAYGYYREAQDFALFLRAVRAELDADARGGPAFDDPDALEAYLLSALA</sequence>
<protein>
    <submittedName>
        <fullName evidence="1">Uncharacterized protein</fullName>
    </submittedName>
</protein>
<name>A0A179RY18_9HYPH</name>
<evidence type="ECO:0000313" key="1">
    <source>
        <dbReference type="EMBL" id="OAS14776.1"/>
    </source>
</evidence>
<dbReference type="AlphaFoldDB" id="A0A179RY18"/>
<reference evidence="1 2" key="1">
    <citation type="submission" date="2016-04" db="EMBL/GenBank/DDBJ databases">
        <authorList>
            <person name="Evans L.H."/>
            <person name="Alamgir A."/>
            <person name="Owens N."/>
            <person name="Weber N.D."/>
            <person name="Virtaneva K."/>
            <person name="Barbian K."/>
            <person name="Babar A."/>
            <person name="Rosenke K."/>
        </authorList>
    </citation>
    <scope>NUCLEOTIDE SEQUENCE [LARGE SCALE GENOMIC DNA]</scope>
    <source>
        <strain evidence="1 2">PMB02</strain>
    </source>
</reference>
<dbReference type="OrthoDB" id="8452296at2"/>
<evidence type="ECO:0000313" key="2">
    <source>
        <dbReference type="Proteomes" id="UP000078316"/>
    </source>
</evidence>
<accession>A0A179RY18</accession>
<comment type="caution">
    <text evidence="1">The sequence shown here is derived from an EMBL/GenBank/DDBJ whole genome shotgun (WGS) entry which is preliminary data.</text>
</comment>
<gene>
    <name evidence="1" type="ORF">A5481_30130</name>
</gene>
<dbReference type="RefSeq" id="WP_048435097.1">
    <property type="nucleotide sequence ID" value="NZ_LWHQ01000087.1"/>
</dbReference>
<dbReference type="EMBL" id="LWHQ01000087">
    <property type="protein sequence ID" value="OAS14776.1"/>
    <property type="molecule type" value="Genomic_DNA"/>
</dbReference>